<keyword evidence="3" id="KW-0863">Zinc-finger</keyword>
<keyword evidence="7" id="KW-1185">Reference proteome</keyword>
<gene>
    <name evidence="6" type="ORF">SLEP1_g28406</name>
</gene>
<comment type="caution">
    <text evidence="6">The sequence shown here is derived from an EMBL/GenBank/DDBJ whole genome shotgun (WGS) entry which is preliminary data.</text>
</comment>
<evidence type="ECO:0000313" key="7">
    <source>
        <dbReference type="Proteomes" id="UP001054252"/>
    </source>
</evidence>
<protein>
    <recommendedName>
        <fullName evidence="5">FLZ-type domain-containing protein</fullName>
    </recommendedName>
</protein>
<proteinExistence type="inferred from homology"/>
<dbReference type="PANTHER" id="PTHR47208">
    <property type="entry name" value="OS02G0174800 PROTEIN"/>
    <property type="match status" value="1"/>
</dbReference>
<organism evidence="6 7">
    <name type="scientific">Rubroshorea leprosula</name>
    <dbReference type="NCBI Taxonomy" id="152421"/>
    <lineage>
        <taxon>Eukaryota</taxon>
        <taxon>Viridiplantae</taxon>
        <taxon>Streptophyta</taxon>
        <taxon>Embryophyta</taxon>
        <taxon>Tracheophyta</taxon>
        <taxon>Spermatophyta</taxon>
        <taxon>Magnoliopsida</taxon>
        <taxon>eudicotyledons</taxon>
        <taxon>Gunneridae</taxon>
        <taxon>Pentapetalae</taxon>
        <taxon>rosids</taxon>
        <taxon>malvids</taxon>
        <taxon>Malvales</taxon>
        <taxon>Dipterocarpaceae</taxon>
        <taxon>Rubroshorea</taxon>
    </lineage>
</organism>
<evidence type="ECO:0000259" key="5">
    <source>
        <dbReference type="PROSITE" id="PS51795"/>
    </source>
</evidence>
<keyword evidence="2" id="KW-0479">Metal-binding</keyword>
<dbReference type="PROSITE" id="PS51795">
    <property type="entry name" value="ZF_FLZ"/>
    <property type="match status" value="1"/>
</dbReference>
<dbReference type="Proteomes" id="UP001054252">
    <property type="component" value="Unassembled WGS sequence"/>
</dbReference>
<sequence>MMGKRPRPIIGKLSELLVSVGNHTVVSDVITSPRSPLNFKIQSPKSMKNYDLGGVGLGIVAALEKSGDCCGRLAVRCSNLSRLIAAGKVLNNSRKSLGACGDWESENLENYTYVTCHGPNNKSFTKVYYDGHEQKESNIPVPPKEPVTWFLEDVSPYPTSDFLSSCHLCRKNLHGKDIYMYRGEKGFCSSECRSRQIMMDERREQQCRSEASRSGKVTNSAHNAGQIFWTGILAT</sequence>
<feature type="zinc finger region" description="FLZ-type" evidence="4">
    <location>
        <begin position="161"/>
        <end position="204"/>
    </location>
</feature>
<evidence type="ECO:0000313" key="6">
    <source>
        <dbReference type="EMBL" id="GKV17963.1"/>
    </source>
</evidence>
<evidence type="ECO:0000256" key="1">
    <source>
        <dbReference type="ARBA" id="ARBA00009374"/>
    </source>
</evidence>
<dbReference type="InterPro" id="IPR044604">
    <property type="entry name" value="FLZ12/13/14"/>
</dbReference>
<dbReference type="InterPro" id="IPR007650">
    <property type="entry name" value="Zf-FLZ_dom"/>
</dbReference>
<dbReference type="Pfam" id="PF04570">
    <property type="entry name" value="zf-FLZ"/>
    <property type="match status" value="1"/>
</dbReference>
<reference evidence="6 7" key="1">
    <citation type="journal article" date="2021" name="Commun. Biol.">
        <title>The genome of Shorea leprosula (Dipterocarpaceae) highlights the ecological relevance of drought in aseasonal tropical rainforests.</title>
        <authorList>
            <person name="Ng K.K.S."/>
            <person name="Kobayashi M.J."/>
            <person name="Fawcett J.A."/>
            <person name="Hatakeyama M."/>
            <person name="Paape T."/>
            <person name="Ng C.H."/>
            <person name="Ang C.C."/>
            <person name="Tnah L.H."/>
            <person name="Lee C.T."/>
            <person name="Nishiyama T."/>
            <person name="Sese J."/>
            <person name="O'Brien M.J."/>
            <person name="Copetti D."/>
            <person name="Mohd Noor M.I."/>
            <person name="Ong R.C."/>
            <person name="Putra M."/>
            <person name="Sireger I.Z."/>
            <person name="Indrioko S."/>
            <person name="Kosugi Y."/>
            <person name="Izuno A."/>
            <person name="Isagi Y."/>
            <person name="Lee S.L."/>
            <person name="Shimizu K.K."/>
        </authorList>
    </citation>
    <scope>NUCLEOTIDE SEQUENCE [LARGE SCALE GENOMIC DNA]</scope>
    <source>
        <strain evidence="6">214</strain>
    </source>
</reference>
<evidence type="ECO:0000256" key="4">
    <source>
        <dbReference type="PROSITE-ProRule" id="PRU01131"/>
    </source>
</evidence>
<dbReference type="PANTHER" id="PTHR47208:SF5">
    <property type="entry name" value="FCS-LIKE ZINC FINGER 12-RELATED"/>
    <property type="match status" value="1"/>
</dbReference>
<dbReference type="GO" id="GO:0008270">
    <property type="term" value="F:zinc ion binding"/>
    <property type="evidence" value="ECO:0007669"/>
    <property type="project" value="UniProtKB-KW"/>
</dbReference>
<keyword evidence="3" id="KW-0862">Zinc</keyword>
<dbReference type="AlphaFoldDB" id="A0AAV5JTK0"/>
<accession>A0AAV5JTK0</accession>
<name>A0AAV5JTK0_9ROSI</name>
<dbReference type="EMBL" id="BPVZ01000049">
    <property type="protein sequence ID" value="GKV17963.1"/>
    <property type="molecule type" value="Genomic_DNA"/>
</dbReference>
<comment type="similarity">
    <text evidence="1">Belongs to the FLZ family.</text>
</comment>
<feature type="domain" description="FLZ-type" evidence="5">
    <location>
        <begin position="161"/>
        <end position="204"/>
    </location>
</feature>
<evidence type="ECO:0000256" key="2">
    <source>
        <dbReference type="ARBA" id="ARBA00022723"/>
    </source>
</evidence>
<evidence type="ECO:0000256" key="3">
    <source>
        <dbReference type="ARBA" id="ARBA00022771"/>
    </source>
</evidence>